<dbReference type="InParanoid" id="A0A6P3ZUT6"/>
<gene>
    <name evidence="6" type="primary">LOC107419722</name>
</gene>
<evidence type="ECO:0000313" key="6">
    <source>
        <dbReference type="RefSeq" id="XP_015883985.2"/>
    </source>
</evidence>
<dbReference type="Gene3D" id="2.60.40.790">
    <property type="match status" value="1"/>
</dbReference>
<keyword evidence="3" id="KW-1133">Transmembrane helix</keyword>
<dbReference type="KEGG" id="zju:107419722"/>
<dbReference type="Proteomes" id="UP001652623">
    <property type="component" value="Chromosome 2"/>
</dbReference>
<evidence type="ECO:0000259" key="4">
    <source>
        <dbReference type="Pfam" id="PF00011"/>
    </source>
</evidence>
<reference evidence="5" key="1">
    <citation type="submission" date="2025-05" db="UniProtKB">
        <authorList>
            <consortium name="RefSeq"/>
        </authorList>
    </citation>
    <scope>NUCLEOTIDE SEQUENCE [LARGE SCALE GENOMIC DNA]</scope>
</reference>
<dbReference type="AlphaFoldDB" id="A0A6P3ZUT6"/>
<evidence type="ECO:0000313" key="5">
    <source>
        <dbReference type="Proteomes" id="UP001652623"/>
    </source>
</evidence>
<dbReference type="SUPFAM" id="SSF49764">
    <property type="entry name" value="HSP20-like chaperones"/>
    <property type="match status" value="1"/>
</dbReference>
<evidence type="ECO:0000256" key="2">
    <source>
        <dbReference type="SAM" id="MobiDB-lite"/>
    </source>
</evidence>
<dbReference type="Pfam" id="PF00011">
    <property type="entry name" value="HSP20"/>
    <property type="match status" value="1"/>
</dbReference>
<accession>A0A6P3ZUT6</accession>
<dbReference type="InterPro" id="IPR031107">
    <property type="entry name" value="Small_HSP"/>
</dbReference>
<evidence type="ECO:0000256" key="1">
    <source>
        <dbReference type="ARBA" id="ARBA00023016"/>
    </source>
</evidence>
<organism evidence="5 6">
    <name type="scientific">Ziziphus jujuba</name>
    <name type="common">Chinese jujube</name>
    <name type="synonym">Ziziphus sativa</name>
    <dbReference type="NCBI Taxonomy" id="326968"/>
    <lineage>
        <taxon>Eukaryota</taxon>
        <taxon>Viridiplantae</taxon>
        <taxon>Streptophyta</taxon>
        <taxon>Embryophyta</taxon>
        <taxon>Tracheophyta</taxon>
        <taxon>Spermatophyta</taxon>
        <taxon>Magnoliopsida</taxon>
        <taxon>eudicotyledons</taxon>
        <taxon>Gunneridae</taxon>
        <taxon>Pentapetalae</taxon>
        <taxon>rosids</taxon>
        <taxon>fabids</taxon>
        <taxon>Rosales</taxon>
        <taxon>Rhamnaceae</taxon>
        <taxon>Paliureae</taxon>
        <taxon>Ziziphus</taxon>
    </lineage>
</organism>
<dbReference type="InterPro" id="IPR008978">
    <property type="entry name" value="HSP20-like_chaperone"/>
</dbReference>
<feature type="region of interest" description="Disordered" evidence="2">
    <location>
        <begin position="121"/>
        <end position="149"/>
    </location>
</feature>
<evidence type="ECO:0000256" key="3">
    <source>
        <dbReference type="SAM" id="Phobius"/>
    </source>
</evidence>
<keyword evidence="3" id="KW-0472">Membrane</keyword>
<feature type="transmembrane region" description="Helical" evidence="3">
    <location>
        <begin position="184"/>
        <end position="203"/>
    </location>
</feature>
<keyword evidence="3" id="KW-0812">Transmembrane</keyword>
<protein>
    <submittedName>
        <fullName evidence="6">17.6 kDa class I heat shock protein 3</fullName>
    </submittedName>
</protein>
<dbReference type="InterPro" id="IPR002068">
    <property type="entry name" value="A-crystallin/Hsp20_dom"/>
</dbReference>
<sequence>MEDTTGANSPIRLYTDFEPYSIWHRKEDADILDVHLNGFKKEQAKVQINRARILTISGERPLDDNKSWSRFRKQIKLADNTKDDDVRAKLTHGVLSVVIPKKPQILSFSVTLPSDVLQTAQTQDVSAQPKPEKPTTTAAAEESQKGNDTVPALEDAELSGMTLGSYIMGQKESGGWKLTMDKNMGIKVGVVLIVFLLVVFGFLCERFM</sequence>
<dbReference type="CDD" id="cd06464">
    <property type="entry name" value="ACD_sHsps-like"/>
    <property type="match status" value="1"/>
</dbReference>
<dbReference type="GeneID" id="107419722"/>
<dbReference type="PANTHER" id="PTHR11527">
    <property type="entry name" value="HEAT-SHOCK PROTEIN 20 FAMILY MEMBER"/>
    <property type="match status" value="1"/>
</dbReference>
<keyword evidence="1 6" id="KW-0346">Stress response</keyword>
<name>A0A6P3ZUT6_ZIZJJ</name>
<reference evidence="6" key="2">
    <citation type="submission" date="2025-08" db="UniProtKB">
        <authorList>
            <consortium name="RefSeq"/>
        </authorList>
    </citation>
    <scope>IDENTIFICATION</scope>
    <source>
        <tissue evidence="6">Seedling</tissue>
    </source>
</reference>
<keyword evidence="5" id="KW-1185">Reference proteome</keyword>
<proteinExistence type="predicted"/>
<feature type="domain" description="SHSP" evidence="4">
    <location>
        <begin position="26"/>
        <end position="104"/>
    </location>
</feature>
<dbReference type="RefSeq" id="XP_015883985.2">
    <property type="nucleotide sequence ID" value="XM_016028499.4"/>
</dbReference>